<keyword evidence="3" id="KW-1003">Cell membrane</keyword>
<keyword evidence="2" id="KW-0813">Transport</keyword>
<evidence type="ECO:0000259" key="10">
    <source>
        <dbReference type="PROSITE" id="PS51104"/>
    </source>
</evidence>
<dbReference type="InterPro" id="IPR004703">
    <property type="entry name" value="PTS_sugar-sp_permease"/>
</dbReference>
<keyword evidence="5" id="KW-0598">Phosphotransferase system</keyword>
<keyword evidence="7 9" id="KW-1133">Transmembrane helix</keyword>
<evidence type="ECO:0000256" key="7">
    <source>
        <dbReference type="ARBA" id="ARBA00022989"/>
    </source>
</evidence>
<feature type="transmembrane region" description="Helical" evidence="9">
    <location>
        <begin position="84"/>
        <end position="114"/>
    </location>
</feature>
<feature type="transmembrane region" description="Helical" evidence="9">
    <location>
        <begin position="44"/>
        <end position="64"/>
    </location>
</feature>
<dbReference type="GO" id="GO:0005886">
    <property type="term" value="C:plasma membrane"/>
    <property type="evidence" value="ECO:0007669"/>
    <property type="project" value="UniProtKB-SubCell"/>
</dbReference>
<evidence type="ECO:0000256" key="3">
    <source>
        <dbReference type="ARBA" id="ARBA00022475"/>
    </source>
</evidence>
<protein>
    <submittedName>
        <fullName evidence="11">PTS galactitol transporter subunit IIC</fullName>
    </submittedName>
</protein>
<dbReference type="EMBL" id="JAEEGA010000004">
    <property type="protein sequence ID" value="MBP1040885.1"/>
    <property type="molecule type" value="Genomic_DNA"/>
</dbReference>
<evidence type="ECO:0000313" key="12">
    <source>
        <dbReference type="Proteomes" id="UP000674938"/>
    </source>
</evidence>
<sequence>MLELIKSAVNYILDLGATAMLPIILTIFGLILGQSLSKSFRAGLTVGIGFTGLNLVIGLLSDSVGTASQAMIERLGLNLDILDVGWPIGAAITFATPIAVLLIPVIFIFNIILLRYNMTKTMDVDLWNYWHLIFPGAMIYYATNSIWIAIICSLINAFVIFKLADWTAPAVEHFFGLPGISLPHGETVNFAPITYALNRLWDKIPGLNKIDINAKNLKDKLGLFGEPMMIGLILGIGMGFLAGYDSQAIIQLGIQMSAVMILMPRMVALLMEGLAPIADAAKSFIQKRFPGKKVYIGLDAAVVTAHPAIITVALIMVPITIFLAAVLPYNRLLPFADLAVLPFTVIWSVAASKGNIFRGLLNAIVSLCLVLFIATNLGALTTTMAHAVGFAFPEGATMISGIDMSSHLTLWIMLKLIDPTNVPAFAAGIIGLLLYGGLWYWVRNDIKKQFPESENN</sequence>
<evidence type="ECO:0000313" key="11">
    <source>
        <dbReference type="EMBL" id="MBP1040885.1"/>
    </source>
</evidence>
<dbReference type="RefSeq" id="WP_209526376.1">
    <property type="nucleotide sequence ID" value="NZ_JAEEGA010000004.1"/>
</dbReference>
<proteinExistence type="predicted"/>
<evidence type="ECO:0000256" key="1">
    <source>
        <dbReference type="ARBA" id="ARBA00004651"/>
    </source>
</evidence>
<feature type="domain" description="PTS EIIC type-2" evidence="10">
    <location>
        <begin position="9"/>
        <end position="439"/>
    </location>
</feature>
<dbReference type="PROSITE" id="PS51104">
    <property type="entry name" value="PTS_EIIC_TYPE_2"/>
    <property type="match status" value="1"/>
</dbReference>
<dbReference type="GO" id="GO:0009401">
    <property type="term" value="P:phosphoenolpyruvate-dependent sugar phosphotransferase system"/>
    <property type="evidence" value="ECO:0007669"/>
    <property type="project" value="UniProtKB-KW"/>
</dbReference>
<dbReference type="AlphaFoldDB" id="A0A940PA11"/>
<reference evidence="11" key="1">
    <citation type="submission" date="2020-12" db="EMBL/GenBank/DDBJ databases">
        <title>Vagococcus allomyrinae sp. nov. and Enterococcus lavae sp. nov., isolated from the larvae of Allomyrina dichotoma.</title>
        <authorList>
            <person name="Lee S.D."/>
        </authorList>
    </citation>
    <scope>NUCLEOTIDE SEQUENCE</scope>
    <source>
        <strain evidence="11">BWB3-3</strain>
    </source>
</reference>
<dbReference type="PANTHER" id="PTHR37324">
    <property type="entry name" value="PTS SYSTEM GALACTITOL-SPECIFIC EIIC COMPONENT"/>
    <property type="match status" value="1"/>
</dbReference>
<comment type="subcellular location">
    <subcellularLocation>
        <location evidence="1">Cell membrane</location>
        <topology evidence="1">Multi-pass membrane protein</topology>
    </subcellularLocation>
</comment>
<dbReference type="GO" id="GO:0015577">
    <property type="term" value="F:galactitol transmembrane transporter activity"/>
    <property type="evidence" value="ECO:0007669"/>
    <property type="project" value="InterPro"/>
</dbReference>
<keyword evidence="8 9" id="KW-0472">Membrane</keyword>
<organism evidence="11 12">
    <name type="scientific">Vagococcus allomyrinae</name>
    <dbReference type="NCBI Taxonomy" id="2794353"/>
    <lineage>
        <taxon>Bacteria</taxon>
        <taxon>Bacillati</taxon>
        <taxon>Bacillota</taxon>
        <taxon>Bacilli</taxon>
        <taxon>Lactobacillales</taxon>
        <taxon>Enterococcaceae</taxon>
        <taxon>Vagococcus</taxon>
    </lineage>
</organism>
<dbReference type="InterPro" id="IPR013853">
    <property type="entry name" value="EIIC-GAT"/>
</dbReference>
<feature type="transmembrane region" description="Helical" evidence="9">
    <location>
        <begin position="147"/>
        <end position="164"/>
    </location>
</feature>
<evidence type="ECO:0000256" key="6">
    <source>
        <dbReference type="ARBA" id="ARBA00022692"/>
    </source>
</evidence>
<evidence type="ECO:0000256" key="9">
    <source>
        <dbReference type="SAM" id="Phobius"/>
    </source>
</evidence>
<dbReference type="Proteomes" id="UP000674938">
    <property type="component" value="Unassembled WGS sequence"/>
</dbReference>
<evidence type="ECO:0000256" key="2">
    <source>
        <dbReference type="ARBA" id="ARBA00022448"/>
    </source>
</evidence>
<evidence type="ECO:0000256" key="4">
    <source>
        <dbReference type="ARBA" id="ARBA00022597"/>
    </source>
</evidence>
<gene>
    <name evidence="11" type="ORF">I6N95_07695</name>
</gene>
<dbReference type="PIRSF" id="PIRSF006304">
    <property type="entry name" value="GatC"/>
    <property type="match status" value="1"/>
</dbReference>
<feature type="transmembrane region" description="Helical" evidence="9">
    <location>
        <begin position="12"/>
        <end position="32"/>
    </location>
</feature>
<feature type="transmembrane region" description="Helical" evidence="9">
    <location>
        <begin position="221"/>
        <end position="242"/>
    </location>
</feature>
<keyword evidence="6 9" id="KW-0812">Transmembrane</keyword>
<keyword evidence="12" id="KW-1185">Reference proteome</keyword>
<evidence type="ECO:0000256" key="5">
    <source>
        <dbReference type="ARBA" id="ARBA00022683"/>
    </source>
</evidence>
<keyword evidence="4" id="KW-0762">Sugar transport</keyword>
<comment type="caution">
    <text evidence="11">The sequence shown here is derived from an EMBL/GenBank/DDBJ whole genome shotgun (WGS) entry which is preliminary data.</text>
</comment>
<dbReference type="PANTHER" id="PTHR37324:SF2">
    <property type="entry name" value="PTS SYSTEM GALACTITOL-SPECIFIC EIIC COMPONENT"/>
    <property type="match status" value="1"/>
</dbReference>
<feature type="transmembrane region" description="Helical" evidence="9">
    <location>
        <begin position="332"/>
        <end position="352"/>
    </location>
</feature>
<feature type="transmembrane region" description="Helical" evidence="9">
    <location>
        <begin position="296"/>
        <end position="326"/>
    </location>
</feature>
<name>A0A940PA11_9ENTE</name>
<evidence type="ECO:0000256" key="8">
    <source>
        <dbReference type="ARBA" id="ARBA00023136"/>
    </source>
</evidence>
<accession>A0A940PA11</accession>
<dbReference type="Pfam" id="PF03611">
    <property type="entry name" value="EIIC-GAT"/>
    <property type="match status" value="1"/>
</dbReference>
<feature type="transmembrane region" description="Helical" evidence="9">
    <location>
        <begin position="359"/>
        <end position="380"/>
    </location>
</feature>
<feature type="transmembrane region" description="Helical" evidence="9">
    <location>
        <begin position="422"/>
        <end position="442"/>
    </location>
</feature>
<dbReference type="InterPro" id="IPR013014">
    <property type="entry name" value="PTS_EIIC_2"/>
</dbReference>